<comment type="caution">
    <text evidence="1">The sequence shown here is derived from an EMBL/GenBank/DDBJ whole genome shotgun (WGS) entry which is preliminary data.</text>
</comment>
<dbReference type="PANTHER" id="PTHR13510:SF44">
    <property type="entry name" value="RABENOSYN-5"/>
    <property type="match status" value="1"/>
</dbReference>
<dbReference type="Gene3D" id="3.30.40.10">
    <property type="entry name" value="Zinc/RING finger domain, C3HC4 (zinc finger)"/>
    <property type="match status" value="1"/>
</dbReference>
<dbReference type="InterPro" id="IPR013083">
    <property type="entry name" value="Znf_RING/FYVE/PHD"/>
</dbReference>
<dbReference type="InterPro" id="IPR052727">
    <property type="entry name" value="Rab4/Rab5_effector"/>
</dbReference>
<evidence type="ECO:0000313" key="2">
    <source>
        <dbReference type="Proteomes" id="UP001165083"/>
    </source>
</evidence>
<dbReference type="InterPro" id="IPR011011">
    <property type="entry name" value="Znf_FYVE_PHD"/>
</dbReference>
<dbReference type="EMBL" id="BSXW01000412">
    <property type="protein sequence ID" value="GMF21581.1"/>
    <property type="molecule type" value="Genomic_DNA"/>
</dbReference>
<organism evidence="1 2">
    <name type="scientific">Phytophthora lilii</name>
    <dbReference type="NCBI Taxonomy" id="2077276"/>
    <lineage>
        <taxon>Eukaryota</taxon>
        <taxon>Sar</taxon>
        <taxon>Stramenopiles</taxon>
        <taxon>Oomycota</taxon>
        <taxon>Peronosporomycetes</taxon>
        <taxon>Peronosporales</taxon>
        <taxon>Peronosporaceae</taxon>
        <taxon>Phytophthora</taxon>
    </lineage>
</organism>
<accession>A0A9W6WPC4</accession>
<sequence length="377" mass="42035">MPTQTQRFSHMLSPLECTEQDDTMLRELAETLVVHNIEQYNALELGKNGAPADKNRWKEVRKKESTKVYKERATKSEPLEMPSLLLLGTIVGKLEDVMYAVVAPSTEAMRIKSAIIQDGIVDCKMLHEVVTPTMDEPFHHVSIKWRLFAEPGLRDHVCLDSTGIATSADGQRIGYHLTHSIGFEQVPSFASNNIVRGNMSVCSLYVQSSPSTIKIYVRGFFDFSQTGKNELLSNATLNAIAAHWMSFPRKVDCAEAKKLLWTMHKNNNRESIMSLASEDGKFKVPMAPSTPGLCKVCAKSFGFLGMSRKVCKVCNEQVCARCSVMKTVVVLASNQMSVVEKKRAFCVQCVNDVVRTDAVRVAREEILNASKQVAAYF</sequence>
<dbReference type="SUPFAM" id="SSF57903">
    <property type="entry name" value="FYVE/PHD zinc finger"/>
    <property type="match status" value="1"/>
</dbReference>
<dbReference type="OrthoDB" id="90296at2759"/>
<protein>
    <submittedName>
        <fullName evidence="1">Unnamed protein product</fullName>
    </submittedName>
</protein>
<dbReference type="AlphaFoldDB" id="A0A9W6WPC4"/>
<dbReference type="Gene3D" id="3.30.530.20">
    <property type="match status" value="1"/>
</dbReference>
<reference evidence="1" key="1">
    <citation type="submission" date="2023-04" db="EMBL/GenBank/DDBJ databases">
        <title>Phytophthora lilii NBRC 32176.</title>
        <authorList>
            <person name="Ichikawa N."/>
            <person name="Sato H."/>
            <person name="Tonouchi N."/>
        </authorList>
    </citation>
    <scope>NUCLEOTIDE SEQUENCE</scope>
    <source>
        <strain evidence="1">NBRC 32176</strain>
    </source>
</reference>
<dbReference type="InterPro" id="IPR023393">
    <property type="entry name" value="START-like_dom_sf"/>
</dbReference>
<evidence type="ECO:0000313" key="1">
    <source>
        <dbReference type="EMBL" id="GMF21581.1"/>
    </source>
</evidence>
<dbReference type="Proteomes" id="UP001165083">
    <property type="component" value="Unassembled WGS sequence"/>
</dbReference>
<gene>
    <name evidence="1" type="ORF">Plil01_000853600</name>
</gene>
<name>A0A9W6WPC4_9STRA</name>
<dbReference type="PANTHER" id="PTHR13510">
    <property type="entry name" value="FYVE-FINGER-CONTAINING RAB5 EFFECTOR PROTEIN RABENOSYN-5-RELATED"/>
    <property type="match status" value="1"/>
</dbReference>
<keyword evidence="2" id="KW-1185">Reference proteome</keyword>
<proteinExistence type="predicted"/>